<comment type="caution">
    <text evidence="4">The sequence shown here is derived from an EMBL/GenBank/DDBJ whole genome shotgun (WGS) entry which is preliminary data.</text>
</comment>
<feature type="compositionally biased region" description="Polar residues" evidence="1">
    <location>
        <begin position="210"/>
        <end position="221"/>
    </location>
</feature>
<dbReference type="RefSeq" id="WP_146517757.1">
    <property type="nucleotide sequence ID" value="NZ_CP151726.1"/>
</dbReference>
<evidence type="ECO:0000259" key="2">
    <source>
        <dbReference type="Pfam" id="PF00656"/>
    </source>
</evidence>
<name>A0A5C6B8G8_9BACT</name>
<dbReference type="InterPro" id="IPR029058">
    <property type="entry name" value="AB_hydrolase_fold"/>
</dbReference>
<dbReference type="GO" id="GO:0006508">
    <property type="term" value="P:proteolysis"/>
    <property type="evidence" value="ECO:0007669"/>
    <property type="project" value="InterPro"/>
</dbReference>
<dbReference type="SUPFAM" id="SSF52129">
    <property type="entry name" value="Caspase-like"/>
    <property type="match status" value="1"/>
</dbReference>
<dbReference type="OrthoDB" id="1491023at2"/>
<dbReference type="SUPFAM" id="SSF53474">
    <property type="entry name" value="alpha/beta-Hydrolases"/>
    <property type="match status" value="1"/>
</dbReference>
<dbReference type="GO" id="GO:0005737">
    <property type="term" value="C:cytoplasm"/>
    <property type="evidence" value="ECO:0007669"/>
    <property type="project" value="TreeGrafter"/>
</dbReference>
<proteinExistence type="predicted"/>
<evidence type="ECO:0000313" key="4">
    <source>
        <dbReference type="EMBL" id="TWU07546.1"/>
    </source>
</evidence>
<evidence type="ECO:0000259" key="3">
    <source>
        <dbReference type="Pfam" id="PF24096"/>
    </source>
</evidence>
<dbReference type="PANTHER" id="PTHR48104">
    <property type="entry name" value="METACASPASE-4"/>
    <property type="match status" value="1"/>
</dbReference>
<evidence type="ECO:0000256" key="1">
    <source>
        <dbReference type="SAM" id="MobiDB-lite"/>
    </source>
</evidence>
<gene>
    <name evidence="4" type="ORF">Pla52n_01190</name>
</gene>
<sequence length="1201" mass="131844">MSVPIVALIVGIDHWLKEDLHKLKGAVNDARLMQRVLQDRFGATDENVRMLLNEEATREGITKAFQEHLIDRAKSWRDANSGEPSPAFVFFYAGHGSRATDPTGTQPDGKDETIVPYDSRVGEVFDVKDWEIGGWLDQLTQYTDNVTVIMDCCNSGSGTRDIDEPGTARVCEADERPQPTGRPISDQPKTESVSVDVDNDNEIDDEHATTRGSSDDQPATGSGSGSIDRYVAFAACRSYEAAKEYTVKKEESKFEDKRRYKQGAFTWLLAKEMMKLPPDEKITYQELFERVRYQVHRMYRSQMPQCEGDRNRLLFGGVRVTRDPMVTVIESGKNGIWIDVGAAHGYSVGAKFNVYPENTRTVDANTLPIATMTVAATQAVRSLCTSDDDRQIPELSRAVIIGSPSSLSPSNVFIEADDEFVQSEITDRLAQQDIAGYITITDDKDNSDFRIGVSKDGDNVTLRDRAGKLLVTPTSVDELDLLAADLSGLCRYHNVLQLENRSTETHLQGKVTVEIHAIDDDPTAIVPNATMGAEDDKNNGRRVLGIKPIEKTVDGIPIVPIDAPIAIGITNHSDEPLYCEVISFGYDYAIVPLISLTSGGSLKRVMPGGTIWLGRDENGLKLKFRWPKDPDAKKYFVEGREFLKVIATKDEPNYLMLQQNGLRVPYQKEEGTRASGGSDLDQLFNQAMAGSRALGLEAEKTIKHDWTTSDLEYLIVRPDDQRSQSIPAGKSTDLDQFDITVTTPKSLSCEIKVLTEQETTRSTQAESISRPTAMVWNTDTLMPVTVTTRSSTAPEGVAIEINADASDLDSLSPDSPLTLELNGEEDTEGTLMAVAWDGQTAIPVAVSKDNRLEISWLPHTAVPAAGSADQDESQETTRSLLRTIKLYLFRSVKIPSPELGLHHVRFVPTERVATEPLRTQERTESISSGEVRYRPVTAQQPQSGQRVAVLVHGFASDSKTILTELSILIGPQLSRYDHVLAFDYESYNTPISENGKTLAEQLTEAGMNADDGIELDVFATSMGALVARSMVEQHGGGAFVDRCFLAGPPSAGSPAIRAKMAVPLLAATIVNLACPAIVNSFLNAGIRKIERDAVGLNDMSPGSDFLKALHKAGKPDSTRYCILAGNFDPSRMANPWTRLLATTADVALNLFFADNHDLMASTSSITTVNGKNIEIATVPCHHFQYFQTPECGSKLESWLGM</sequence>
<organism evidence="4 5">
    <name type="scientific">Stieleria varia</name>
    <dbReference type="NCBI Taxonomy" id="2528005"/>
    <lineage>
        <taxon>Bacteria</taxon>
        <taxon>Pseudomonadati</taxon>
        <taxon>Planctomycetota</taxon>
        <taxon>Planctomycetia</taxon>
        <taxon>Pirellulales</taxon>
        <taxon>Pirellulaceae</taxon>
        <taxon>Stieleria</taxon>
    </lineage>
</organism>
<dbReference type="Gene3D" id="3.40.50.1820">
    <property type="entry name" value="alpha/beta hydrolase"/>
    <property type="match status" value="1"/>
</dbReference>
<feature type="domain" description="Peptidase C14 caspase" evidence="2">
    <location>
        <begin position="6"/>
        <end position="308"/>
    </location>
</feature>
<dbReference type="Gene3D" id="3.40.50.1460">
    <property type="match status" value="1"/>
</dbReference>
<dbReference type="Pfam" id="PF24096">
    <property type="entry name" value="DUF7379"/>
    <property type="match status" value="1"/>
</dbReference>
<dbReference type="Pfam" id="PF00656">
    <property type="entry name" value="Peptidase_C14"/>
    <property type="match status" value="1"/>
</dbReference>
<dbReference type="PANTHER" id="PTHR48104:SF30">
    <property type="entry name" value="METACASPASE-1"/>
    <property type="match status" value="1"/>
</dbReference>
<keyword evidence="5" id="KW-1185">Reference proteome</keyword>
<dbReference type="GO" id="GO:0004197">
    <property type="term" value="F:cysteine-type endopeptidase activity"/>
    <property type="evidence" value="ECO:0007669"/>
    <property type="project" value="InterPro"/>
</dbReference>
<dbReference type="InterPro" id="IPR055803">
    <property type="entry name" value="DUF7379"/>
</dbReference>
<feature type="region of interest" description="Disordered" evidence="1">
    <location>
        <begin position="157"/>
        <end position="224"/>
    </location>
</feature>
<reference evidence="4 5" key="1">
    <citation type="submission" date="2019-02" db="EMBL/GenBank/DDBJ databases">
        <title>Deep-cultivation of Planctomycetes and their phenomic and genomic characterization uncovers novel biology.</title>
        <authorList>
            <person name="Wiegand S."/>
            <person name="Jogler M."/>
            <person name="Boedeker C."/>
            <person name="Pinto D."/>
            <person name="Vollmers J."/>
            <person name="Rivas-Marin E."/>
            <person name="Kohn T."/>
            <person name="Peeters S.H."/>
            <person name="Heuer A."/>
            <person name="Rast P."/>
            <person name="Oberbeckmann S."/>
            <person name="Bunk B."/>
            <person name="Jeske O."/>
            <person name="Meyerdierks A."/>
            <person name="Storesund J.E."/>
            <person name="Kallscheuer N."/>
            <person name="Luecker S."/>
            <person name="Lage O.M."/>
            <person name="Pohl T."/>
            <person name="Merkel B.J."/>
            <person name="Hornburger P."/>
            <person name="Mueller R.-W."/>
            <person name="Bruemmer F."/>
            <person name="Labrenz M."/>
            <person name="Spormann A.M."/>
            <person name="Op Den Camp H."/>
            <person name="Overmann J."/>
            <person name="Amann R."/>
            <person name="Jetten M.S.M."/>
            <person name="Mascher T."/>
            <person name="Medema M.H."/>
            <person name="Devos D.P."/>
            <person name="Kaster A.-K."/>
            <person name="Ovreas L."/>
            <person name="Rohde M."/>
            <person name="Galperin M.Y."/>
            <person name="Jogler C."/>
        </authorList>
    </citation>
    <scope>NUCLEOTIDE SEQUENCE [LARGE SCALE GENOMIC DNA]</scope>
    <source>
        <strain evidence="4 5">Pla52n</strain>
    </source>
</reference>
<dbReference type="AlphaFoldDB" id="A0A5C6B8G8"/>
<feature type="domain" description="DUF7379" evidence="3">
    <location>
        <begin position="949"/>
        <end position="1108"/>
    </location>
</feature>
<dbReference type="InterPro" id="IPR029030">
    <property type="entry name" value="Caspase-like_dom_sf"/>
</dbReference>
<dbReference type="Proteomes" id="UP000320176">
    <property type="component" value="Unassembled WGS sequence"/>
</dbReference>
<evidence type="ECO:0000313" key="5">
    <source>
        <dbReference type="Proteomes" id="UP000320176"/>
    </source>
</evidence>
<dbReference type="EMBL" id="SJPN01000001">
    <property type="protein sequence ID" value="TWU07546.1"/>
    <property type="molecule type" value="Genomic_DNA"/>
</dbReference>
<protein>
    <submittedName>
        <fullName evidence="4">Caspase domain protein</fullName>
    </submittedName>
</protein>
<dbReference type="InterPro" id="IPR011600">
    <property type="entry name" value="Pept_C14_caspase"/>
</dbReference>
<accession>A0A5C6B8G8</accession>
<dbReference type="InterPro" id="IPR050452">
    <property type="entry name" value="Metacaspase"/>
</dbReference>